<reference evidence="2" key="2">
    <citation type="submission" date="2022-01" db="EMBL/GenBank/DDBJ databases">
        <authorList>
            <person name="Yamashiro T."/>
            <person name="Shiraishi A."/>
            <person name="Satake H."/>
            <person name="Nakayama K."/>
        </authorList>
    </citation>
    <scope>NUCLEOTIDE SEQUENCE</scope>
</reference>
<protein>
    <submittedName>
        <fullName evidence="2">Uncharacterized protein</fullName>
    </submittedName>
</protein>
<accession>A0ABQ4XHJ1</accession>
<dbReference type="Proteomes" id="UP001151760">
    <property type="component" value="Unassembled WGS sequence"/>
</dbReference>
<gene>
    <name evidence="2" type="ORF">Tco_0679323</name>
</gene>
<feature type="compositionally biased region" description="Basic and acidic residues" evidence="1">
    <location>
        <begin position="112"/>
        <end position="121"/>
    </location>
</feature>
<name>A0ABQ4XHJ1_9ASTR</name>
<comment type="caution">
    <text evidence="2">The sequence shown here is derived from an EMBL/GenBank/DDBJ whole genome shotgun (WGS) entry which is preliminary data.</text>
</comment>
<organism evidence="2 3">
    <name type="scientific">Tanacetum coccineum</name>
    <dbReference type="NCBI Taxonomy" id="301880"/>
    <lineage>
        <taxon>Eukaryota</taxon>
        <taxon>Viridiplantae</taxon>
        <taxon>Streptophyta</taxon>
        <taxon>Embryophyta</taxon>
        <taxon>Tracheophyta</taxon>
        <taxon>Spermatophyta</taxon>
        <taxon>Magnoliopsida</taxon>
        <taxon>eudicotyledons</taxon>
        <taxon>Gunneridae</taxon>
        <taxon>Pentapetalae</taxon>
        <taxon>asterids</taxon>
        <taxon>campanulids</taxon>
        <taxon>Asterales</taxon>
        <taxon>Asteraceae</taxon>
        <taxon>Asteroideae</taxon>
        <taxon>Anthemideae</taxon>
        <taxon>Anthemidinae</taxon>
        <taxon>Tanacetum</taxon>
    </lineage>
</organism>
<evidence type="ECO:0000256" key="1">
    <source>
        <dbReference type="SAM" id="MobiDB-lite"/>
    </source>
</evidence>
<keyword evidence="3" id="KW-1185">Reference proteome</keyword>
<proteinExistence type="predicted"/>
<feature type="region of interest" description="Disordered" evidence="1">
    <location>
        <begin position="111"/>
        <end position="133"/>
    </location>
</feature>
<reference evidence="2" key="1">
    <citation type="journal article" date="2022" name="Int. J. Mol. Sci.">
        <title>Draft Genome of Tanacetum Coccineum: Genomic Comparison of Closely Related Tanacetum-Family Plants.</title>
        <authorList>
            <person name="Yamashiro T."/>
            <person name="Shiraishi A."/>
            <person name="Nakayama K."/>
            <person name="Satake H."/>
        </authorList>
    </citation>
    <scope>NUCLEOTIDE SEQUENCE</scope>
</reference>
<evidence type="ECO:0000313" key="3">
    <source>
        <dbReference type="Proteomes" id="UP001151760"/>
    </source>
</evidence>
<sequence length="336" mass="37018">MMTCLQYLGALISTLYRDRPHHRRTALAMDREAIYARIAWTSSEERSAAIEAHVKTLEAHVATLITQTTSLQTQLATALGRIATLEARDLKPQDEPAKTGSSCVAAALAERNASRSRDGDNSHGSGTGGRRQVPTQRECTYTNFLKCQPINFKGMMGCRTNVAYAMPMEAFLKRMLTDKYCPMGEDQKVDLSIGIKGERLLDLMTYNSTIPRVGHSCAIECSLRNKLNVRKIRNLMKGNQNLYKPGAIITTMGHVLKSALTAKRLVTRPVTVKFDLLLTTTTTTTITRGPKGQIHELSLALSVECQASLQVCCPKAVKMEIKGIRLGYGNAVARVM</sequence>
<evidence type="ECO:0000313" key="2">
    <source>
        <dbReference type="EMBL" id="GJS64759.1"/>
    </source>
</evidence>
<dbReference type="EMBL" id="BQNB010009527">
    <property type="protein sequence ID" value="GJS64759.1"/>
    <property type="molecule type" value="Genomic_DNA"/>
</dbReference>